<dbReference type="EMBL" id="GBRH01186884">
    <property type="protein sequence ID" value="JAE11012.1"/>
    <property type="molecule type" value="Transcribed_RNA"/>
</dbReference>
<dbReference type="AlphaFoldDB" id="A0A0A9FFA3"/>
<evidence type="ECO:0000313" key="1">
    <source>
        <dbReference type="EMBL" id="JAE11012.1"/>
    </source>
</evidence>
<organism evidence="1">
    <name type="scientific">Arundo donax</name>
    <name type="common">Giant reed</name>
    <name type="synonym">Donax arundinaceus</name>
    <dbReference type="NCBI Taxonomy" id="35708"/>
    <lineage>
        <taxon>Eukaryota</taxon>
        <taxon>Viridiplantae</taxon>
        <taxon>Streptophyta</taxon>
        <taxon>Embryophyta</taxon>
        <taxon>Tracheophyta</taxon>
        <taxon>Spermatophyta</taxon>
        <taxon>Magnoliopsida</taxon>
        <taxon>Liliopsida</taxon>
        <taxon>Poales</taxon>
        <taxon>Poaceae</taxon>
        <taxon>PACMAD clade</taxon>
        <taxon>Arundinoideae</taxon>
        <taxon>Arundineae</taxon>
        <taxon>Arundo</taxon>
    </lineage>
</organism>
<reference evidence="1" key="1">
    <citation type="submission" date="2014-09" db="EMBL/GenBank/DDBJ databases">
        <authorList>
            <person name="Magalhaes I.L.F."/>
            <person name="Oliveira U."/>
            <person name="Santos F.R."/>
            <person name="Vidigal T.H.D.A."/>
            <person name="Brescovit A.D."/>
            <person name="Santos A.J."/>
        </authorList>
    </citation>
    <scope>NUCLEOTIDE SEQUENCE</scope>
    <source>
        <tissue evidence="1">Shoot tissue taken approximately 20 cm above the soil surface</tissue>
    </source>
</reference>
<sequence>MRFVISEHIMNWYWIFS</sequence>
<protein>
    <submittedName>
        <fullName evidence="1">Uncharacterized protein</fullName>
    </submittedName>
</protein>
<reference evidence="1" key="2">
    <citation type="journal article" date="2015" name="Data Brief">
        <title>Shoot transcriptome of the giant reed, Arundo donax.</title>
        <authorList>
            <person name="Barrero R.A."/>
            <person name="Guerrero F.D."/>
            <person name="Moolhuijzen P."/>
            <person name="Goolsby J.A."/>
            <person name="Tidwell J."/>
            <person name="Bellgard S.E."/>
            <person name="Bellgard M.I."/>
        </authorList>
    </citation>
    <scope>NUCLEOTIDE SEQUENCE</scope>
    <source>
        <tissue evidence="1">Shoot tissue taken approximately 20 cm above the soil surface</tissue>
    </source>
</reference>
<proteinExistence type="predicted"/>
<accession>A0A0A9FFA3</accession>
<name>A0A0A9FFA3_ARUDO</name>